<keyword evidence="8 16" id="KW-1133">Transmembrane helix</keyword>
<keyword evidence="9" id="KW-0297">G-protein coupled receptor</keyword>
<dbReference type="EMBL" id="VXAA01003754">
    <property type="protein sequence ID" value="NXI67979.1"/>
    <property type="molecule type" value="Genomic_DNA"/>
</dbReference>
<dbReference type="GO" id="GO:0006954">
    <property type="term" value="P:inflammatory response"/>
    <property type="evidence" value="ECO:0007669"/>
    <property type="project" value="InterPro"/>
</dbReference>
<evidence type="ECO:0000256" key="1">
    <source>
        <dbReference type="ARBA" id="ARBA00004141"/>
    </source>
</evidence>
<dbReference type="GO" id="GO:0019956">
    <property type="term" value="F:chemokine binding"/>
    <property type="evidence" value="ECO:0007669"/>
    <property type="project" value="InterPro"/>
</dbReference>
<keyword evidence="11" id="KW-1015">Disulfide bond</keyword>
<dbReference type="AlphaFoldDB" id="A0A7K9V4E8"/>
<dbReference type="SUPFAM" id="SSF81321">
    <property type="entry name" value="Family A G protein-coupled receptor-like"/>
    <property type="match status" value="1"/>
</dbReference>
<protein>
    <recommendedName>
        <fullName evidence="5">Atypical chemokine receptor 1</fullName>
    </recommendedName>
    <alternativeName>
        <fullName evidence="15">Duffy antigen/chemokine receptor</fullName>
    </alternativeName>
</protein>
<organism evidence="17 18">
    <name type="scientific">Anseranas semipalmata</name>
    <name type="common">Magpie goose</name>
    <name type="synonym">Anas semipalmata</name>
    <dbReference type="NCBI Taxonomy" id="8851"/>
    <lineage>
        <taxon>Eukaryota</taxon>
        <taxon>Metazoa</taxon>
        <taxon>Chordata</taxon>
        <taxon>Craniata</taxon>
        <taxon>Vertebrata</taxon>
        <taxon>Euteleostomi</taxon>
        <taxon>Archelosauria</taxon>
        <taxon>Archosauria</taxon>
        <taxon>Dinosauria</taxon>
        <taxon>Saurischia</taxon>
        <taxon>Theropoda</taxon>
        <taxon>Coelurosauria</taxon>
        <taxon>Aves</taxon>
        <taxon>Neognathae</taxon>
        <taxon>Galloanserae</taxon>
        <taxon>Anseriformes</taxon>
        <taxon>Anseranatidae</taxon>
        <taxon>Anseranas</taxon>
    </lineage>
</organism>
<dbReference type="GO" id="GO:0070098">
    <property type="term" value="P:chemokine-mediated signaling pathway"/>
    <property type="evidence" value="ECO:0007669"/>
    <property type="project" value="InterPro"/>
</dbReference>
<evidence type="ECO:0000256" key="15">
    <source>
        <dbReference type="ARBA" id="ARBA00030289"/>
    </source>
</evidence>
<keyword evidence="12" id="KW-0675">Receptor</keyword>
<dbReference type="InterPro" id="IPR005384">
    <property type="entry name" value="Duffy_chemokine_rcpt"/>
</dbReference>
<feature type="transmembrane region" description="Helical" evidence="16">
    <location>
        <begin position="88"/>
        <end position="107"/>
    </location>
</feature>
<evidence type="ECO:0000256" key="2">
    <source>
        <dbReference type="ARBA" id="ARBA00004172"/>
    </source>
</evidence>
<feature type="non-terminal residue" evidence="17">
    <location>
        <position position="275"/>
    </location>
</feature>
<evidence type="ECO:0000256" key="16">
    <source>
        <dbReference type="SAM" id="Phobius"/>
    </source>
</evidence>
<dbReference type="GO" id="GO:0055037">
    <property type="term" value="C:recycling endosome"/>
    <property type="evidence" value="ECO:0007669"/>
    <property type="project" value="UniProtKB-SubCell"/>
</dbReference>
<evidence type="ECO:0000256" key="4">
    <source>
        <dbReference type="ARBA" id="ARBA00008790"/>
    </source>
</evidence>
<evidence type="ECO:0000256" key="14">
    <source>
        <dbReference type="ARBA" id="ARBA00023224"/>
    </source>
</evidence>
<dbReference type="GO" id="GO:0004930">
    <property type="term" value="F:G protein-coupled receptor activity"/>
    <property type="evidence" value="ECO:0007669"/>
    <property type="project" value="UniProtKB-KW"/>
</dbReference>
<gene>
    <name evidence="17" type="primary">Ackr1</name>
    <name evidence="17" type="ORF">ANSSEM_R04411</name>
</gene>
<evidence type="ECO:0000256" key="9">
    <source>
        <dbReference type="ARBA" id="ARBA00023040"/>
    </source>
</evidence>
<keyword evidence="10 16" id="KW-0472">Membrane</keyword>
<keyword evidence="6 16" id="KW-0812">Transmembrane</keyword>
<reference evidence="17 18" key="1">
    <citation type="submission" date="2019-09" db="EMBL/GenBank/DDBJ databases">
        <title>Bird 10,000 Genomes (B10K) Project - Family phase.</title>
        <authorList>
            <person name="Zhang G."/>
        </authorList>
    </citation>
    <scope>NUCLEOTIDE SEQUENCE [LARGE SCALE GENOMIC DNA]</scope>
    <source>
        <strain evidence="17">B10K-DU-001-57</strain>
        <tissue evidence="17">Muscle</tissue>
    </source>
</reference>
<evidence type="ECO:0000256" key="7">
    <source>
        <dbReference type="ARBA" id="ARBA00022753"/>
    </source>
</evidence>
<evidence type="ECO:0000256" key="13">
    <source>
        <dbReference type="ARBA" id="ARBA00023180"/>
    </source>
</evidence>
<keyword evidence="18" id="KW-1185">Reference proteome</keyword>
<feature type="transmembrane region" description="Helical" evidence="16">
    <location>
        <begin position="56"/>
        <end position="76"/>
    </location>
</feature>
<evidence type="ECO:0000256" key="10">
    <source>
        <dbReference type="ARBA" id="ARBA00023136"/>
    </source>
</evidence>
<name>A0A7K9V4E8_ANSSE</name>
<comment type="caution">
    <text evidence="17">The sequence shown here is derived from an EMBL/GenBank/DDBJ whole genome shotgun (WGS) entry which is preliminary data.</text>
</comment>
<sequence length="275" mass="29394">PSQRPEVLENKTSLDFLDILANLTDSEDYLADLDYAAAEPCHNHYCPFFQRAAPTFLAVTCTAAVLATGALLVALAKRPNAWPHSRALVAQLAVGTGLFAALLPPVAAGIGQGWRLGAGACKVTQLLWHWSIFAQGLLVGSGCCSGAWSRWDPRGAPQASCVRRSVEVLSPAYLLHLAFCLCVFLLLPAALLVATLVQWWQRTGWGTGDSASWLFFVLWAPYGAGLAVDFLLHAGLLQPTCSIFEWFDYALGLCEGLGVLHCCLGPPALLAAGLC</sequence>
<evidence type="ECO:0000256" key="3">
    <source>
        <dbReference type="ARBA" id="ARBA00004412"/>
    </source>
</evidence>
<feature type="transmembrane region" description="Helical" evidence="16">
    <location>
        <begin position="212"/>
        <end position="232"/>
    </location>
</feature>
<comment type="similarity">
    <text evidence="4">Belongs to the G-protein coupled receptor 1 family. Atypical chemokine receptor subfamily.</text>
</comment>
<keyword evidence="14" id="KW-0807">Transducer</keyword>
<dbReference type="Gene3D" id="1.20.1070.10">
    <property type="entry name" value="Rhodopsin 7-helix transmembrane proteins"/>
    <property type="match status" value="1"/>
</dbReference>
<evidence type="ECO:0000256" key="5">
    <source>
        <dbReference type="ARBA" id="ARBA00015484"/>
    </source>
</evidence>
<evidence type="ECO:0000256" key="11">
    <source>
        <dbReference type="ARBA" id="ARBA00023157"/>
    </source>
</evidence>
<keyword evidence="13" id="KW-0325">Glycoprotein</keyword>
<dbReference type="Proteomes" id="UP000567872">
    <property type="component" value="Unassembled WGS sequence"/>
</dbReference>
<proteinExistence type="inferred from homology"/>
<dbReference type="GO" id="GO:0005769">
    <property type="term" value="C:early endosome"/>
    <property type="evidence" value="ECO:0007669"/>
    <property type="project" value="UniProtKB-SubCell"/>
</dbReference>
<evidence type="ECO:0000313" key="18">
    <source>
        <dbReference type="Proteomes" id="UP000567872"/>
    </source>
</evidence>
<dbReference type="GO" id="GO:0016020">
    <property type="term" value="C:membrane"/>
    <property type="evidence" value="ECO:0007669"/>
    <property type="project" value="UniProtKB-SubCell"/>
</dbReference>
<evidence type="ECO:0000256" key="8">
    <source>
        <dbReference type="ARBA" id="ARBA00022989"/>
    </source>
</evidence>
<dbReference type="PRINTS" id="PR01559">
    <property type="entry name" value="DUFFYANTIGEN"/>
</dbReference>
<evidence type="ECO:0000256" key="12">
    <source>
        <dbReference type="ARBA" id="ARBA00023170"/>
    </source>
</evidence>
<dbReference type="PANTHER" id="PTHR14181">
    <property type="entry name" value="DUFFY ANTIGEN/CHEMOKINE RECEPTOR"/>
    <property type="match status" value="1"/>
</dbReference>
<dbReference type="PANTHER" id="PTHR14181:SF1">
    <property type="entry name" value="ATYPICAL CHEMOKINE RECEPTOR 1"/>
    <property type="match status" value="1"/>
</dbReference>
<feature type="transmembrane region" description="Helical" evidence="16">
    <location>
        <begin position="127"/>
        <end position="148"/>
    </location>
</feature>
<evidence type="ECO:0000256" key="6">
    <source>
        <dbReference type="ARBA" id="ARBA00022692"/>
    </source>
</evidence>
<evidence type="ECO:0000313" key="17">
    <source>
        <dbReference type="EMBL" id="NXI67979.1"/>
    </source>
</evidence>
<keyword evidence="7" id="KW-0967">Endosome</keyword>
<feature type="transmembrane region" description="Helical" evidence="16">
    <location>
        <begin position="173"/>
        <end position="200"/>
    </location>
</feature>
<dbReference type="OrthoDB" id="9396544at2759"/>
<accession>A0A7K9V4E8</accession>
<feature type="non-terminal residue" evidence="17">
    <location>
        <position position="1"/>
    </location>
</feature>
<comment type="subcellular location">
    <subcellularLocation>
        <location evidence="3">Early endosome</location>
    </subcellularLocation>
    <subcellularLocation>
        <location evidence="1">Membrane</location>
        <topology evidence="1">Multi-pass membrane protein</topology>
    </subcellularLocation>
    <subcellularLocation>
        <location evidence="2">Recycling endosome</location>
    </subcellularLocation>
</comment>